<evidence type="ECO:0000313" key="2">
    <source>
        <dbReference type="EMBL" id="ODV60492.1"/>
    </source>
</evidence>
<dbReference type="Proteomes" id="UP000095038">
    <property type="component" value="Unassembled WGS sequence"/>
</dbReference>
<dbReference type="RefSeq" id="XP_020046799.1">
    <property type="nucleotide sequence ID" value="XM_020191873.1"/>
</dbReference>
<sequence>MPLLHKSSQLLPKPVSYKLNPRRSPIITNKARKLFFYVLALIVFGYIILEIVGARNGDANPNGNENSLKQNKVENFNTAKELNSKNLNGKVQNPDNKEDILINNNKLINNGILEDFKEVPKSNLKNIVDDGNTKNKDQKEIIKDKDSKFDPSFKFKLNDESVLDSNLSPKDDVQNIDLDAEGEPEIEVINRKSIKKKPIINLQDVE</sequence>
<dbReference type="InParanoid" id="A0A1D2VFY4"/>
<evidence type="ECO:0000313" key="3">
    <source>
        <dbReference type="Proteomes" id="UP000095038"/>
    </source>
</evidence>
<reference evidence="3" key="1">
    <citation type="submission" date="2016-05" db="EMBL/GenBank/DDBJ databases">
        <title>Comparative genomics of biotechnologically important yeasts.</title>
        <authorList>
            <consortium name="DOE Joint Genome Institute"/>
            <person name="Riley R."/>
            <person name="Haridas S."/>
            <person name="Wolfe K.H."/>
            <person name="Lopes M.R."/>
            <person name="Hittinger C.T."/>
            <person name="Goker M."/>
            <person name="Salamov A."/>
            <person name="Wisecaver J."/>
            <person name="Long T.M."/>
            <person name="Aerts A.L."/>
            <person name="Barry K."/>
            <person name="Choi C."/>
            <person name="Clum A."/>
            <person name="Coughlan A.Y."/>
            <person name="Deshpande S."/>
            <person name="Douglass A.P."/>
            <person name="Hanson S.J."/>
            <person name="Klenk H.-P."/>
            <person name="Labutti K."/>
            <person name="Lapidus A."/>
            <person name="Lindquist E."/>
            <person name="Lipzen A."/>
            <person name="Meier-Kolthoff J.P."/>
            <person name="Ohm R.A."/>
            <person name="Otillar R.P."/>
            <person name="Pangilinan J."/>
            <person name="Peng Y."/>
            <person name="Rokas A."/>
            <person name="Rosa C.A."/>
            <person name="Scheuner C."/>
            <person name="Sibirny A.A."/>
            <person name="Slot J.C."/>
            <person name="Stielow J.B."/>
            <person name="Sun H."/>
            <person name="Kurtzman C.P."/>
            <person name="Blackwell M."/>
            <person name="Grigoriev I.V."/>
            <person name="Jeffries T.W."/>
        </authorList>
    </citation>
    <scope>NUCLEOTIDE SEQUENCE [LARGE SCALE GENOMIC DNA]</scope>
    <source>
        <strain evidence="3">DSM 1968</strain>
    </source>
</reference>
<keyword evidence="3" id="KW-1185">Reference proteome</keyword>
<keyword evidence="1" id="KW-0812">Transmembrane</keyword>
<keyword evidence="1" id="KW-0472">Membrane</keyword>
<keyword evidence="1" id="KW-1133">Transmembrane helix</keyword>
<proteinExistence type="predicted"/>
<name>A0A1D2VFY4_9ASCO</name>
<protein>
    <submittedName>
        <fullName evidence="2">Uncharacterized protein</fullName>
    </submittedName>
</protein>
<organism evidence="2 3">
    <name type="scientific">Ascoidea rubescens DSM 1968</name>
    <dbReference type="NCBI Taxonomy" id="1344418"/>
    <lineage>
        <taxon>Eukaryota</taxon>
        <taxon>Fungi</taxon>
        <taxon>Dikarya</taxon>
        <taxon>Ascomycota</taxon>
        <taxon>Saccharomycotina</taxon>
        <taxon>Saccharomycetes</taxon>
        <taxon>Ascoideaceae</taxon>
        <taxon>Ascoidea</taxon>
    </lineage>
</organism>
<feature type="transmembrane region" description="Helical" evidence="1">
    <location>
        <begin position="34"/>
        <end position="54"/>
    </location>
</feature>
<gene>
    <name evidence="2" type="ORF">ASCRUDRAFT_70993</name>
</gene>
<dbReference type="EMBL" id="KV454482">
    <property type="protein sequence ID" value="ODV60492.1"/>
    <property type="molecule type" value="Genomic_DNA"/>
</dbReference>
<dbReference type="GeneID" id="30965509"/>
<accession>A0A1D2VFY4</accession>
<evidence type="ECO:0000256" key="1">
    <source>
        <dbReference type="SAM" id="Phobius"/>
    </source>
</evidence>
<dbReference type="AlphaFoldDB" id="A0A1D2VFY4"/>